<gene>
    <name evidence="4" type="ORF">VB264_01025</name>
</gene>
<feature type="signal peptide" evidence="2">
    <location>
        <begin position="1"/>
        <end position="21"/>
    </location>
</feature>
<dbReference type="RefSeq" id="WP_323246147.1">
    <property type="nucleotide sequence ID" value="NZ_JAYFUL010000001.1"/>
</dbReference>
<dbReference type="SUPFAM" id="SSF88713">
    <property type="entry name" value="Glycoside hydrolase/deacetylase"/>
    <property type="match status" value="1"/>
</dbReference>
<evidence type="ECO:0000256" key="2">
    <source>
        <dbReference type="SAM" id="SignalP"/>
    </source>
</evidence>
<dbReference type="GO" id="GO:0016787">
    <property type="term" value="F:hydrolase activity"/>
    <property type="evidence" value="ECO:0007669"/>
    <property type="project" value="UniProtKB-KW"/>
</dbReference>
<dbReference type="InterPro" id="IPR002509">
    <property type="entry name" value="NODB_dom"/>
</dbReference>
<evidence type="ECO:0000259" key="3">
    <source>
        <dbReference type="PROSITE" id="PS51677"/>
    </source>
</evidence>
<dbReference type="EC" id="3.-.-.-" evidence="4"/>
<keyword evidence="4" id="KW-0378">Hydrolase</keyword>
<dbReference type="InterPro" id="IPR051398">
    <property type="entry name" value="Polysacch_Deacetylase"/>
</dbReference>
<dbReference type="EMBL" id="JAYFUL010000001">
    <property type="protein sequence ID" value="MEA5256344.1"/>
    <property type="molecule type" value="Genomic_DNA"/>
</dbReference>
<reference evidence="4 5" key="1">
    <citation type="submission" date="2023-12" db="EMBL/GenBank/DDBJ databases">
        <title>Novel species of the genus Arcicella isolated from rivers.</title>
        <authorList>
            <person name="Lu H."/>
        </authorList>
    </citation>
    <scope>NUCLEOTIDE SEQUENCE [LARGE SCALE GENOMIC DNA]</scope>
    <source>
        <strain evidence="4 5">LMG 21963</strain>
    </source>
</reference>
<dbReference type="Pfam" id="PF01522">
    <property type="entry name" value="Polysacc_deac_1"/>
    <property type="match status" value="1"/>
</dbReference>
<dbReference type="CDD" id="cd10967">
    <property type="entry name" value="CE4_GLA_like_6s"/>
    <property type="match status" value="1"/>
</dbReference>
<comment type="caution">
    <text evidence="4">The sequence shown here is derived from an EMBL/GenBank/DDBJ whole genome shotgun (WGS) entry which is preliminary data.</text>
</comment>
<dbReference type="PANTHER" id="PTHR34216:SF11">
    <property type="entry name" value="CHITOOLIGOSACCHARIDE DEACETYLASE"/>
    <property type="match status" value="1"/>
</dbReference>
<name>A0ABU5QHX3_9BACT</name>
<dbReference type="Gene3D" id="3.20.20.370">
    <property type="entry name" value="Glycoside hydrolase/deacetylase"/>
    <property type="match status" value="1"/>
</dbReference>
<keyword evidence="5" id="KW-1185">Reference proteome</keyword>
<evidence type="ECO:0000313" key="4">
    <source>
        <dbReference type="EMBL" id="MEA5256344.1"/>
    </source>
</evidence>
<dbReference type="PROSITE" id="PS51677">
    <property type="entry name" value="NODB"/>
    <property type="match status" value="1"/>
</dbReference>
<feature type="domain" description="NodB homology" evidence="3">
    <location>
        <begin position="33"/>
        <end position="251"/>
    </location>
</feature>
<proteinExistence type="predicted"/>
<feature type="chain" id="PRO_5047416295" evidence="2">
    <location>
        <begin position="22"/>
        <end position="267"/>
    </location>
</feature>
<evidence type="ECO:0000313" key="5">
    <source>
        <dbReference type="Proteomes" id="UP001304671"/>
    </source>
</evidence>
<accession>A0ABU5QHX3</accession>
<sequence length="267" mass="30212">MKLKAILALFFILIQFSISLAQSSQQVWNGKKCAVVLTYDDALNVHLDNAIPLLDSLGFKGTFYLIGYADGFKNRIEDWKIAAKNGHEMGNHTLFHPCDASLKGREWVSPEKDMSKYSVRRMIDEIKMNNVLLKTLDGKSKRTFAYTCGDMKIGDTYFMNDLKNDFVAARGVRSDMHNLQEVDLYATDCYAINGQTGEQMIDLVKKAVTSGKLLVFLFHGVGGEHNIDVSLKAHRELLNYLKQNEKDIWVAPMLDVAEHIKALQTKK</sequence>
<dbReference type="Proteomes" id="UP001304671">
    <property type="component" value="Unassembled WGS sequence"/>
</dbReference>
<keyword evidence="1 2" id="KW-0732">Signal</keyword>
<organism evidence="4 5">
    <name type="scientific">Arcicella aquatica</name>
    <dbReference type="NCBI Taxonomy" id="217141"/>
    <lineage>
        <taxon>Bacteria</taxon>
        <taxon>Pseudomonadati</taxon>
        <taxon>Bacteroidota</taxon>
        <taxon>Cytophagia</taxon>
        <taxon>Cytophagales</taxon>
        <taxon>Flectobacillaceae</taxon>
        <taxon>Arcicella</taxon>
    </lineage>
</organism>
<protein>
    <submittedName>
        <fullName evidence="4">Polysaccharide deacetylase family protein</fullName>
        <ecNumber evidence="4">3.-.-.-</ecNumber>
    </submittedName>
</protein>
<dbReference type="InterPro" id="IPR011330">
    <property type="entry name" value="Glyco_hydro/deAcase_b/a-brl"/>
</dbReference>
<dbReference type="PANTHER" id="PTHR34216">
    <property type="match status" value="1"/>
</dbReference>
<evidence type="ECO:0000256" key="1">
    <source>
        <dbReference type="ARBA" id="ARBA00022729"/>
    </source>
</evidence>